<evidence type="ECO:0000313" key="1">
    <source>
        <dbReference type="EMBL" id="KKK87879.1"/>
    </source>
</evidence>
<sequence>MKKLLARWGRICPGCNIGRKYPDSFIGRRVRNHWEKGCPSHNAYVEVYGGDEPTSKKNKEKSNEK</sequence>
<protein>
    <submittedName>
        <fullName evidence="1">Uncharacterized protein</fullName>
    </submittedName>
</protein>
<comment type="caution">
    <text evidence="1">The sequence shown here is derived from an EMBL/GenBank/DDBJ whole genome shotgun (WGS) entry which is preliminary data.</text>
</comment>
<dbReference type="EMBL" id="LAZR01050205">
    <property type="protein sequence ID" value="KKK87879.1"/>
    <property type="molecule type" value="Genomic_DNA"/>
</dbReference>
<proteinExistence type="predicted"/>
<accession>A0A0F9BB54</accession>
<gene>
    <name evidence="1" type="ORF">LCGC14_2748800</name>
</gene>
<dbReference type="AlphaFoldDB" id="A0A0F9BB54"/>
<organism evidence="1">
    <name type="scientific">marine sediment metagenome</name>
    <dbReference type="NCBI Taxonomy" id="412755"/>
    <lineage>
        <taxon>unclassified sequences</taxon>
        <taxon>metagenomes</taxon>
        <taxon>ecological metagenomes</taxon>
    </lineage>
</organism>
<reference evidence="1" key="1">
    <citation type="journal article" date="2015" name="Nature">
        <title>Complex archaea that bridge the gap between prokaryotes and eukaryotes.</title>
        <authorList>
            <person name="Spang A."/>
            <person name="Saw J.H."/>
            <person name="Jorgensen S.L."/>
            <person name="Zaremba-Niedzwiedzka K."/>
            <person name="Martijn J."/>
            <person name="Lind A.E."/>
            <person name="van Eijk R."/>
            <person name="Schleper C."/>
            <person name="Guy L."/>
            <person name="Ettema T.J."/>
        </authorList>
    </citation>
    <scope>NUCLEOTIDE SEQUENCE</scope>
</reference>
<name>A0A0F9BB54_9ZZZZ</name>